<dbReference type="AlphaFoldDB" id="A0A4Q7W3X7"/>
<dbReference type="Proteomes" id="UP000292027">
    <property type="component" value="Unassembled WGS sequence"/>
</dbReference>
<feature type="domain" description="HTH marR-type" evidence="2">
    <location>
        <begin position="15"/>
        <end position="144"/>
    </location>
</feature>
<evidence type="ECO:0000313" key="4">
    <source>
        <dbReference type="Proteomes" id="UP000292027"/>
    </source>
</evidence>
<dbReference type="Pfam" id="PF01047">
    <property type="entry name" value="MarR"/>
    <property type="match status" value="1"/>
</dbReference>
<gene>
    <name evidence="3" type="ORF">EV645_7468</name>
</gene>
<dbReference type="SMART" id="SM00347">
    <property type="entry name" value="HTH_MARR"/>
    <property type="match status" value="1"/>
</dbReference>
<dbReference type="PANTHER" id="PTHR39515:SF2">
    <property type="entry name" value="HTH-TYPE TRANSCRIPTIONAL REGULATOR RV0880"/>
    <property type="match status" value="1"/>
</dbReference>
<dbReference type="GO" id="GO:0003677">
    <property type="term" value="F:DNA binding"/>
    <property type="evidence" value="ECO:0007669"/>
    <property type="project" value="UniProtKB-KW"/>
</dbReference>
<evidence type="ECO:0000259" key="2">
    <source>
        <dbReference type="PROSITE" id="PS50995"/>
    </source>
</evidence>
<dbReference type="InterPro" id="IPR036388">
    <property type="entry name" value="WH-like_DNA-bd_sf"/>
</dbReference>
<dbReference type="InterPro" id="IPR000835">
    <property type="entry name" value="HTH_MarR-typ"/>
</dbReference>
<organism evidence="3 4">
    <name type="scientific">Kribbella rubisoli</name>
    <dbReference type="NCBI Taxonomy" id="3075929"/>
    <lineage>
        <taxon>Bacteria</taxon>
        <taxon>Bacillati</taxon>
        <taxon>Actinomycetota</taxon>
        <taxon>Actinomycetes</taxon>
        <taxon>Propionibacteriales</taxon>
        <taxon>Kribbellaceae</taxon>
        <taxon>Kribbella</taxon>
    </lineage>
</organism>
<dbReference type="InterPro" id="IPR036390">
    <property type="entry name" value="WH_DNA-bd_sf"/>
</dbReference>
<dbReference type="Gene3D" id="1.10.287.100">
    <property type="match status" value="1"/>
</dbReference>
<evidence type="ECO:0000313" key="3">
    <source>
        <dbReference type="EMBL" id="RZU03439.1"/>
    </source>
</evidence>
<dbReference type="SUPFAM" id="SSF46785">
    <property type="entry name" value="Winged helix' DNA-binding domain"/>
    <property type="match status" value="1"/>
</dbReference>
<dbReference type="InterPro" id="IPR052526">
    <property type="entry name" value="HTH-type_Bedaq_tolerance"/>
</dbReference>
<dbReference type="GO" id="GO:0003700">
    <property type="term" value="F:DNA-binding transcription factor activity"/>
    <property type="evidence" value="ECO:0007669"/>
    <property type="project" value="InterPro"/>
</dbReference>
<protein>
    <submittedName>
        <fullName evidence="3">DNA-binding MarR family transcriptional regulator</fullName>
    </submittedName>
</protein>
<dbReference type="PANTHER" id="PTHR39515">
    <property type="entry name" value="CONSERVED PROTEIN"/>
    <property type="match status" value="1"/>
</dbReference>
<keyword evidence="3" id="KW-0238">DNA-binding</keyword>
<name>A0A4Q7W3X7_9ACTN</name>
<sequence length="152" mass="16578">MVAGMEISASAARAASEVRVVLGRVKRRLTALADTDDLTPSQSSVLSRLDKDGPASASELATAERIRPQSIAAILAALRQADLIERHPDPEDGRRQVVSLTTAGRHRLQGDRKVRQEWLAQTLQEHCTEAERQTIIKALALLDRAIEAATPR</sequence>
<comment type="caution">
    <text evidence="3">The sequence shown here is derived from an EMBL/GenBank/DDBJ whole genome shotgun (WGS) entry which is preliminary data.</text>
</comment>
<keyword evidence="4" id="KW-1185">Reference proteome</keyword>
<dbReference type="Gene3D" id="1.10.10.10">
    <property type="entry name" value="Winged helix-like DNA-binding domain superfamily/Winged helix DNA-binding domain"/>
    <property type="match status" value="1"/>
</dbReference>
<reference evidence="3 4" key="1">
    <citation type="journal article" date="2015" name="Stand. Genomic Sci.">
        <title>Genomic Encyclopedia of Bacterial and Archaeal Type Strains, Phase III: the genomes of soil and plant-associated and newly described type strains.</title>
        <authorList>
            <person name="Whitman W.B."/>
            <person name="Woyke T."/>
            <person name="Klenk H.P."/>
            <person name="Zhou Y."/>
            <person name="Lilburn T.G."/>
            <person name="Beck B.J."/>
            <person name="De Vos P."/>
            <person name="Vandamme P."/>
            <person name="Eisen J.A."/>
            <person name="Garrity G."/>
            <person name="Hugenholtz P."/>
            <person name="Kyrpides N.C."/>
        </authorList>
    </citation>
    <scope>NUCLEOTIDE SEQUENCE [LARGE SCALE GENOMIC DNA]</scope>
    <source>
        <strain evidence="3 4">VKM Ac-2540</strain>
    </source>
</reference>
<dbReference type="EMBL" id="SHKR01000017">
    <property type="protein sequence ID" value="RZU03439.1"/>
    <property type="molecule type" value="Genomic_DNA"/>
</dbReference>
<dbReference type="PROSITE" id="PS50995">
    <property type="entry name" value="HTH_MARR_2"/>
    <property type="match status" value="1"/>
</dbReference>
<accession>A0A4Q7W3X7</accession>
<proteinExistence type="predicted"/>
<evidence type="ECO:0000256" key="1">
    <source>
        <dbReference type="SAM" id="MobiDB-lite"/>
    </source>
</evidence>
<feature type="region of interest" description="Disordered" evidence="1">
    <location>
        <begin position="37"/>
        <end position="57"/>
    </location>
</feature>